<dbReference type="SMART" id="SM00344">
    <property type="entry name" value="HTH_ASNC"/>
    <property type="match status" value="1"/>
</dbReference>
<dbReference type="InterPro" id="IPR036390">
    <property type="entry name" value="WH_DNA-bd_sf"/>
</dbReference>
<dbReference type="PRINTS" id="PR00033">
    <property type="entry name" value="HTHASNC"/>
</dbReference>
<evidence type="ECO:0000256" key="2">
    <source>
        <dbReference type="ARBA" id="ARBA00023125"/>
    </source>
</evidence>
<accession>A0A317C850</accession>
<evidence type="ECO:0000256" key="1">
    <source>
        <dbReference type="ARBA" id="ARBA00023015"/>
    </source>
</evidence>
<gene>
    <name evidence="5" type="ORF">DKW60_21890</name>
</gene>
<name>A0A317C850_9GAMM</name>
<keyword evidence="3" id="KW-0804">Transcription</keyword>
<dbReference type="GO" id="GO:0006355">
    <property type="term" value="P:regulation of DNA-templated transcription"/>
    <property type="evidence" value="ECO:0007669"/>
    <property type="project" value="UniProtKB-ARBA"/>
</dbReference>
<dbReference type="GO" id="GO:0043200">
    <property type="term" value="P:response to amino acid"/>
    <property type="evidence" value="ECO:0007669"/>
    <property type="project" value="TreeGrafter"/>
</dbReference>
<keyword evidence="1" id="KW-0805">Transcription regulation</keyword>
<evidence type="ECO:0000259" key="4">
    <source>
        <dbReference type="PROSITE" id="PS50956"/>
    </source>
</evidence>
<dbReference type="GO" id="GO:0043565">
    <property type="term" value="F:sequence-specific DNA binding"/>
    <property type="evidence" value="ECO:0007669"/>
    <property type="project" value="InterPro"/>
</dbReference>
<dbReference type="InterPro" id="IPR011008">
    <property type="entry name" value="Dimeric_a/b-barrel"/>
</dbReference>
<dbReference type="Gene3D" id="1.10.10.10">
    <property type="entry name" value="Winged helix-like DNA-binding domain superfamily/Winged helix DNA-binding domain"/>
    <property type="match status" value="1"/>
</dbReference>
<dbReference type="PANTHER" id="PTHR30154:SF34">
    <property type="entry name" value="TRANSCRIPTIONAL REGULATOR AZLB"/>
    <property type="match status" value="1"/>
</dbReference>
<dbReference type="InterPro" id="IPR019887">
    <property type="entry name" value="Tscrpt_reg_AsnC/Lrp_C"/>
</dbReference>
<dbReference type="InterPro" id="IPR019888">
    <property type="entry name" value="Tscrpt_reg_AsnC-like"/>
</dbReference>
<dbReference type="OrthoDB" id="166264at2"/>
<evidence type="ECO:0000256" key="3">
    <source>
        <dbReference type="ARBA" id="ARBA00023163"/>
    </source>
</evidence>
<sequence>MNDFDKQILRLLADNGRLSWTEIAEHVNLSPSAVQRHVQQMQASGLIKHFTIALDTKKLGHEVRSFVEVKMQRSDVALAKQFREIIRELPQVQSCYKLSGSVDFILDVVAPNLEAYGQFLEREILSIPGVLDASSSIILEEVKAYEVMVESARHD</sequence>
<comment type="caution">
    <text evidence="5">The sequence shown here is derived from an EMBL/GenBank/DDBJ whole genome shotgun (WGS) entry which is preliminary data.</text>
</comment>
<keyword evidence="6" id="KW-1185">Reference proteome</keyword>
<reference evidence="5 6" key="1">
    <citation type="submission" date="2018-05" db="EMBL/GenBank/DDBJ databases">
        <title>Leucothrix arctica sp. nov., isolated from Arctic seawater.</title>
        <authorList>
            <person name="Choi A."/>
            <person name="Baek K."/>
        </authorList>
    </citation>
    <scope>NUCLEOTIDE SEQUENCE [LARGE SCALE GENOMIC DNA]</scope>
    <source>
        <strain evidence="5 6">JCM 18388</strain>
    </source>
</reference>
<dbReference type="RefSeq" id="WP_109839796.1">
    <property type="nucleotide sequence ID" value="NZ_QGKM01000097.1"/>
</dbReference>
<keyword evidence="2" id="KW-0238">DNA-binding</keyword>
<evidence type="ECO:0000313" key="5">
    <source>
        <dbReference type="EMBL" id="PWQ92302.1"/>
    </source>
</evidence>
<dbReference type="SUPFAM" id="SSF46785">
    <property type="entry name" value="Winged helix' DNA-binding domain"/>
    <property type="match status" value="1"/>
</dbReference>
<evidence type="ECO:0000313" key="6">
    <source>
        <dbReference type="Proteomes" id="UP000245539"/>
    </source>
</evidence>
<dbReference type="InterPro" id="IPR011991">
    <property type="entry name" value="ArsR-like_HTH"/>
</dbReference>
<dbReference type="SUPFAM" id="SSF54909">
    <property type="entry name" value="Dimeric alpha+beta barrel"/>
    <property type="match status" value="1"/>
</dbReference>
<dbReference type="InterPro" id="IPR000485">
    <property type="entry name" value="AsnC-type_HTH_dom"/>
</dbReference>
<dbReference type="InterPro" id="IPR036388">
    <property type="entry name" value="WH-like_DNA-bd_sf"/>
</dbReference>
<dbReference type="AlphaFoldDB" id="A0A317C850"/>
<dbReference type="Proteomes" id="UP000245539">
    <property type="component" value="Unassembled WGS sequence"/>
</dbReference>
<organism evidence="5 6">
    <name type="scientific">Leucothrix pacifica</name>
    <dbReference type="NCBI Taxonomy" id="1247513"/>
    <lineage>
        <taxon>Bacteria</taxon>
        <taxon>Pseudomonadati</taxon>
        <taxon>Pseudomonadota</taxon>
        <taxon>Gammaproteobacteria</taxon>
        <taxon>Thiotrichales</taxon>
        <taxon>Thiotrichaceae</taxon>
        <taxon>Leucothrix</taxon>
    </lineage>
</organism>
<protein>
    <submittedName>
        <fullName evidence="5">AsnC family transcriptional regulator</fullName>
    </submittedName>
</protein>
<dbReference type="Pfam" id="PF13412">
    <property type="entry name" value="HTH_24"/>
    <property type="match status" value="1"/>
</dbReference>
<dbReference type="CDD" id="cd00090">
    <property type="entry name" value="HTH_ARSR"/>
    <property type="match status" value="1"/>
</dbReference>
<dbReference type="Gene3D" id="3.30.70.920">
    <property type="match status" value="1"/>
</dbReference>
<proteinExistence type="predicted"/>
<feature type="domain" description="HTH asnC-type" evidence="4">
    <location>
        <begin position="1"/>
        <end position="62"/>
    </location>
</feature>
<dbReference type="PANTHER" id="PTHR30154">
    <property type="entry name" value="LEUCINE-RESPONSIVE REGULATORY PROTEIN"/>
    <property type="match status" value="1"/>
</dbReference>
<dbReference type="Pfam" id="PF01037">
    <property type="entry name" value="AsnC_trans_reg"/>
    <property type="match status" value="1"/>
</dbReference>
<dbReference type="GO" id="GO:0005829">
    <property type="term" value="C:cytosol"/>
    <property type="evidence" value="ECO:0007669"/>
    <property type="project" value="TreeGrafter"/>
</dbReference>
<dbReference type="EMBL" id="QGKM01000097">
    <property type="protein sequence ID" value="PWQ92302.1"/>
    <property type="molecule type" value="Genomic_DNA"/>
</dbReference>
<dbReference type="PROSITE" id="PS50956">
    <property type="entry name" value="HTH_ASNC_2"/>
    <property type="match status" value="1"/>
</dbReference>